<protein>
    <submittedName>
        <fullName evidence="1">Uncharacterized protein</fullName>
    </submittedName>
</protein>
<dbReference type="AlphaFoldDB" id="A0A1Z1MR77"/>
<gene>
    <name evidence="1" type="primary">orf47</name>
</gene>
<keyword evidence="1" id="KW-0150">Chloroplast</keyword>
<geneLocation type="chloroplast" evidence="1"/>
<name>A0A1Z1MR77_9FLOR</name>
<organism evidence="1">
    <name type="scientific">Chondria sp.</name>
    <name type="common">in: red algae</name>
    <dbReference type="NCBI Taxonomy" id="1982705"/>
    <lineage>
        <taxon>Eukaryota</taxon>
        <taxon>Rhodophyta</taxon>
        <taxon>Florideophyceae</taxon>
        <taxon>Rhodymeniophycidae</taxon>
        <taxon>Ceramiales</taxon>
        <taxon>Rhodomelaceae</taxon>
        <taxon>Chondrieae</taxon>
        <taxon>Chondria</taxon>
    </lineage>
</organism>
<evidence type="ECO:0000313" key="1">
    <source>
        <dbReference type="EMBL" id="ARW68244.1"/>
    </source>
</evidence>
<sequence>MLTILFSVFFSSKTDFVYMIVVPMRGVYLEDTKVNLINLLQLLSNFH</sequence>
<accession>A0A1Z1MR77</accession>
<keyword evidence="1" id="KW-0934">Plastid</keyword>
<reference evidence="1" key="1">
    <citation type="journal article" date="2017" name="J. Phycol.">
        <title>Analysis of chloroplast genomes and a supermatrix inform reclassification of the Rhodomelaceae (Rhodophyta).</title>
        <authorList>
            <person name="Diaz-Tapia P."/>
            <person name="Maggs C.A."/>
            <person name="West J.A."/>
            <person name="Verbruggen H."/>
        </authorList>
    </citation>
    <scope>NUCLEOTIDE SEQUENCE</scope>
    <source>
        <strain evidence="1">PD1582</strain>
    </source>
</reference>
<dbReference type="EMBL" id="MF101451">
    <property type="protein sequence ID" value="ARW68244.1"/>
    <property type="molecule type" value="Genomic_DNA"/>
</dbReference>
<proteinExistence type="predicted"/>